<name>A0A9N9K1Z0_9GLOM</name>
<organism evidence="1 2">
    <name type="scientific">Dentiscutata erythropus</name>
    <dbReference type="NCBI Taxonomy" id="1348616"/>
    <lineage>
        <taxon>Eukaryota</taxon>
        <taxon>Fungi</taxon>
        <taxon>Fungi incertae sedis</taxon>
        <taxon>Mucoromycota</taxon>
        <taxon>Glomeromycotina</taxon>
        <taxon>Glomeromycetes</taxon>
        <taxon>Diversisporales</taxon>
        <taxon>Gigasporaceae</taxon>
        <taxon>Dentiscutata</taxon>
    </lineage>
</organism>
<dbReference type="Proteomes" id="UP000789405">
    <property type="component" value="Unassembled WGS sequence"/>
</dbReference>
<dbReference type="Gene3D" id="1.25.40.10">
    <property type="entry name" value="Tetratricopeptide repeat domain"/>
    <property type="match status" value="1"/>
</dbReference>
<dbReference type="InterPro" id="IPR011990">
    <property type="entry name" value="TPR-like_helical_dom_sf"/>
</dbReference>
<sequence length="75" mass="8837">YNEALDFFEVSVIDPKSCFYLGILYKNGFGVEKDLWEAKNMFESSFEDFKDESDYEKYKKFLPISGLKSIIINIE</sequence>
<evidence type="ECO:0000313" key="1">
    <source>
        <dbReference type="EMBL" id="CAG8808126.1"/>
    </source>
</evidence>
<accession>A0A9N9K1Z0</accession>
<proteinExistence type="predicted"/>
<protein>
    <submittedName>
        <fullName evidence="1">12228_t:CDS:1</fullName>
    </submittedName>
</protein>
<dbReference type="SUPFAM" id="SSF81901">
    <property type="entry name" value="HCP-like"/>
    <property type="match status" value="1"/>
</dbReference>
<feature type="non-terminal residue" evidence="1">
    <location>
        <position position="1"/>
    </location>
</feature>
<dbReference type="AlphaFoldDB" id="A0A9N9K1Z0"/>
<keyword evidence="2" id="KW-1185">Reference proteome</keyword>
<reference evidence="1" key="1">
    <citation type="submission" date="2021-06" db="EMBL/GenBank/DDBJ databases">
        <authorList>
            <person name="Kallberg Y."/>
            <person name="Tangrot J."/>
            <person name="Rosling A."/>
        </authorList>
    </citation>
    <scope>NUCLEOTIDE SEQUENCE</scope>
    <source>
        <strain evidence="1">MA453B</strain>
    </source>
</reference>
<dbReference type="EMBL" id="CAJVPY010043378">
    <property type="protein sequence ID" value="CAG8808126.1"/>
    <property type="molecule type" value="Genomic_DNA"/>
</dbReference>
<feature type="non-terminal residue" evidence="1">
    <location>
        <position position="75"/>
    </location>
</feature>
<evidence type="ECO:0000313" key="2">
    <source>
        <dbReference type="Proteomes" id="UP000789405"/>
    </source>
</evidence>
<comment type="caution">
    <text evidence="1">The sequence shown here is derived from an EMBL/GenBank/DDBJ whole genome shotgun (WGS) entry which is preliminary data.</text>
</comment>
<gene>
    <name evidence="1" type="ORF">DERYTH_LOCUS24815</name>
</gene>
<dbReference type="OrthoDB" id="2384430at2759"/>